<dbReference type="EMBL" id="JADFFL010000002">
    <property type="protein sequence ID" value="MBE9661638.1"/>
    <property type="molecule type" value="Genomic_DNA"/>
</dbReference>
<proteinExistence type="predicted"/>
<accession>A0A929PVC2</accession>
<dbReference type="RefSeq" id="WP_194110819.1">
    <property type="nucleotide sequence ID" value="NZ_JADFFL010000002.1"/>
</dbReference>
<dbReference type="Proteomes" id="UP000622475">
    <property type="component" value="Unassembled WGS sequence"/>
</dbReference>
<reference evidence="1" key="1">
    <citation type="submission" date="2020-10" db="EMBL/GenBank/DDBJ databases">
        <title>Mucilaginibacter mali sp. nov., isolated from rhizosphere soil of apple orchard.</title>
        <authorList>
            <person name="Lee J.-S."/>
            <person name="Kim H.S."/>
            <person name="Kim J.-S."/>
        </authorList>
    </citation>
    <scope>NUCLEOTIDE SEQUENCE</scope>
    <source>
        <strain evidence="1">KCTC 22746</strain>
    </source>
</reference>
<evidence type="ECO:0008006" key="3">
    <source>
        <dbReference type="Google" id="ProtNLM"/>
    </source>
</evidence>
<protein>
    <recommendedName>
        <fullName evidence="3">FG-GAP repeat protein</fullName>
    </recommendedName>
</protein>
<evidence type="ECO:0000313" key="1">
    <source>
        <dbReference type="EMBL" id="MBE9661638.1"/>
    </source>
</evidence>
<gene>
    <name evidence="1" type="ORF">IRJ16_07055</name>
</gene>
<keyword evidence="2" id="KW-1185">Reference proteome</keyword>
<name>A0A929PVC2_9SPHI</name>
<comment type="caution">
    <text evidence="1">The sequence shown here is derived from an EMBL/GenBank/DDBJ whole genome shotgun (WGS) entry which is preliminary data.</text>
</comment>
<dbReference type="AlphaFoldDB" id="A0A929PVC2"/>
<sequence>MRLGYLGFLVMFIWGCGDTGKQKPTVKNSAIQTVEAAKPDTSITDISVDVTEFPNDTVYPARILTEGDFHNDEVSPKDSKLLWMGVFRTDTGYCVAPCKIMVSKTRDVVLDYEAGPETGWAVKTDQKDTSILLIGGLKDLARRTVIPLLKDTVIFINKQTRFNYKNTSYTIYARAQKGKPNGNDGPTRNYQIWIEAVIDQKLYKQLLASSAQTDYEMLLIFAGDIDGDGIPDLIINTSGHENTVQPTLYLSKPAAQGQLLKVMGLHTIVGC</sequence>
<evidence type="ECO:0000313" key="2">
    <source>
        <dbReference type="Proteomes" id="UP000622475"/>
    </source>
</evidence>
<organism evidence="1 2">
    <name type="scientific">Mucilaginibacter myungsuensis</name>
    <dbReference type="NCBI Taxonomy" id="649104"/>
    <lineage>
        <taxon>Bacteria</taxon>
        <taxon>Pseudomonadati</taxon>
        <taxon>Bacteroidota</taxon>
        <taxon>Sphingobacteriia</taxon>
        <taxon>Sphingobacteriales</taxon>
        <taxon>Sphingobacteriaceae</taxon>
        <taxon>Mucilaginibacter</taxon>
    </lineage>
</organism>